<evidence type="ECO:0000313" key="2">
    <source>
        <dbReference type="EMBL" id="CAK0903978.1"/>
    </source>
</evidence>
<evidence type="ECO:0000256" key="1">
    <source>
        <dbReference type="SAM" id="MobiDB-lite"/>
    </source>
</evidence>
<dbReference type="EMBL" id="CAUYUJ010021325">
    <property type="protein sequence ID" value="CAK0903978.1"/>
    <property type="molecule type" value="Genomic_DNA"/>
</dbReference>
<feature type="compositionally biased region" description="Low complexity" evidence="1">
    <location>
        <begin position="91"/>
        <end position="106"/>
    </location>
</feature>
<protein>
    <submittedName>
        <fullName evidence="2">Uncharacterized protein</fullName>
    </submittedName>
</protein>
<dbReference type="Proteomes" id="UP001189429">
    <property type="component" value="Unassembled WGS sequence"/>
</dbReference>
<proteinExistence type="predicted"/>
<comment type="caution">
    <text evidence="2">The sequence shown here is derived from an EMBL/GenBank/DDBJ whole genome shotgun (WGS) entry which is preliminary data.</text>
</comment>
<keyword evidence="3" id="KW-1185">Reference proteome</keyword>
<feature type="region of interest" description="Disordered" evidence="1">
    <location>
        <begin position="91"/>
        <end position="178"/>
    </location>
</feature>
<name>A0ABN9XV75_9DINO</name>
<gene>
    <name evidence="2" type="ORF">PCOR1329_LOCUS80136</name>
</gene>
<sequence length="190" mass="21371">MAPTRMDGELLERLRRLEAKVIAEHAEFVDHRLQVERALEETDLNGRLGRAAQLARDTYNQQVEQQAKMDGRLEQLQRALRELQPAALLEASCSSLSPSSSPSRGAAPRRRPSGPQETRSRSRPWRGGCATSSAPSWPRKRGLRGGSWRARRHRSARRGRPRARRCGASCGSCAGPRRRGCARWARSWRA</sequence>
<accession>A0ABN9XV75</accession>
<organism evidence="2 3">
    <name type="scientific">Prorocentrum cordatum</name>
    <dbReference type="NCBI Taxonomy" id="2364126"/>
    <lineage>
        <taxon>Eukaryota</taxon>
        <taxon>Sar</taxon>
        <taxon>Alveolata</taxon>
        <taxon>Dinophyceae</taxon>
        <taxon>Prorocentrales</taxon>
        <taxon>Prorocentraceae</taxon>
        <taxon>Prorocentrum</taxon>
    </lineage>
</organism>
<feature type="compositionally biased region" description="Basic residues" evidence="1">
    <location>
        <begin position="138"/>
        <end position="165"/>
    </location>
</feature>
<reference evidence="2" key="1">
    <citation type="submission" date="2023-10" db="EMBL/GenBank/DDBJ databases">
        <authorList>
            <person name="Chen Y."/>
            <person name="Shah S."/>
            <person name="Dougan E. K."/>
            <person name="Thang M."/>
            <person name="Chan C."/>
        </authorList>
    </citation>
    <scope>NUCLEOTIDE SEQUENCE [LARGE SCALE GENOMIC DNA]</scope>
</reference>
<evidence type="ECO:0000313" key="3">
    <source>
        <dbReference type="Proteomes" id="UP001189429"/>
    </source>
</evidence>